<keyword evidence="2" id="KW-1185">Reference proteome</keyword>
<reference evidence="1" key="1">
    <citation type="submission" date="2021-06" db="EMBL/GenBank/DDBJ databases">
        <authorList>
            <person name="Kallberg Y."/>
            <person name="Tangrot J."/>
            <person name="Rosling A."/>
        </authorList>
    </citation>
    <scope>NUCLEOTIDE SEQUENCE</scope>
    <source>
        <strain evidence="1">CL356</strain>
    </source>
</reference>
<evidence type="ECO:0000313" key="2">
    <source>
        <dbReference type="Proteomes" id="UP000789525"/>
    </source>
</evidence>
<dbReference type="EMBL" id="CAJVPT010052547">
    <property type="protein sequence ID" value="CAG8749832.1"/>
    <property type="molecule type" value="Genomic_DNA"/>
</dbReference>
<accession>A0ACA9QF00</accession>
<organism evidence="1 2">
    <name type="scientific">Acaulospora colombiana</name>
    <dbReference type="NCBI Taxonomy" id="27376"/>
    <lineage>
        <taxon>Eukaryota</taxon>
        <taxon>Fungi</taxon>
        <taxon>Fungi incertae sedis</taxon>
        <taxon>Mucoromycota</taxon>
        <taxon>Glomeromycotina</taxon>
        <taxon>Glomeromycetes</taxon>
        <taxon>Diversisporales</taxon>
        <taxon>Acaulosporaceae</taxon>
        <taxon>Acaulospora</taxon>
    </lineage>
</organism>
<feature type="non-terminal residue" evidence="1">
    <location>
        <position position="192"/>
    </location>
</feature>
<dbReference type="Proteomes" id="UP000789525">
    <property type="component" value="Unassembled WGS sequence"/>
</dbReference>
<gene>
    <name evidence="1" type="ORF">ACOLOM_LOCUS12644</name>
</gene>
<name>A0ACA9QF00_9GLOM</name>
<proteinExistence type="predicted"/>
<feature type="non-terminal residue" evidence="1">
    <location>
        <position position="1"/>
    </location>
</feature>
<evidence type="ECO:0000313" key="1">
    <source>
        <dbReference type="EMBL" id="CAG8749832.1"/>
    </source>
</evidence>
<protein>
    <submittedName>
        <fullName evidence="1">15589_t:CDS:1</fullName>
    </submittedName>
</protein>
<sequence>EEKWRELSEPFLSLPTDLSLSIIDPAILPFLIADGQTDEHTVSPEVAYDVYGLSVYGRLGLFSLELINKFGISTFFGIDAGNLSETASKEAKISSYSHWILLELLLIYVLCSDNYRSRTNSYHLWDVNHTEESDYHGLKAYLGEVHVIMRQYTDFNVRNGCFDVKSLIARLISTDSSTEVQIDHISRLIEEA</sequence>
<comment type="caution">
    <text evidence="1">The sequence shown here is derived from an EMBL/GenBank/DDBJ whole genome shotgun (WGS) entry which is preliminary data.</text>
</comment>